<comment type="catalytic activity">
    <reaction evidence="5">
        <text>N(6)-[(R)-lipoyl]-L-lysyl-[glycine-cleavage complex H protein] + glycine + H(+) = N(6)-[(R)-S(8)-aminomethyldihydrolipoyl]-L-lysyl-[glycine-cleavage complex H protein] + CO2</text>
        <dbReference type="Rhea" id="RHEA:24304"/>
        <dbReference type="Rhea" id="RHEA-COMP:10494"/>
        <dbReference type="Rhea" id="RHEA-COMP:10495"/>
        <dbReference type="ChEBI" id="CHEBI:15378"/>
        <dbReference type="ChEBI" id="CHEBI:16526"/>
        <dbReference type="ChEBI" id="CHEBI:57305"/>
        <dbReference type="ChEBI" id="CHEBI:83099"/>
        <dbReference type="ChEBI" id="CHEBI:83143"/>
        <dbReference type="EC" id="1.4.4.2"/>
    </reaction>
</comment>
<comment type="cofactor">
    <cofactor evidence="1">
        <name>pyridoxal 5'-phosphate</name>
        <dbReference type="ChEBI" id="CHEBI:597326"/>
    </cofactor>
</comment>
<keyword evidence="4" id="KW-0560">Oxidoreductase</keyword>
<evidence type="ECO:0000259" key="8">
    <source>
        <dbReference type="Pfam" id="PF21478"/>
    </source>
</evidence>
<evidence type="ECO:0000256" key="2">
    <source>
        <dbReference type="ARBA" id="ARBA00012134"/>
    </source>
</evidence>
<dbReference type="Pfam" id="PF21478">
    <property type="entry name" value="GcvP2_C"/>
    <property type="match status" value="1"/>
</dbReference>
<dbReference type="Gene3D" id="3.90.1150.10">
    <property type="entry name" value="Aspartate Aminotransferase, domain 1"/>
    <property type="match status" value="2"/>
</dbReference>
<dbReference type="PANTHER" id="PTHR11773:SF1">
    <property type="entry name" value="GLYCINE DEHYDROGENASE (DECARBOXYLATING), MITOCHONDRIAL"/>
    <property type="match status" value="1"/>
</dbReference>
<feature type="domain" description="Aromatic amino acid beta-eliminating lyase/threonine aldolase" evidence="6">
    <location>
        <begin position="502"/>
        <end position="665"/>
    </location>
</feature>
<dbReference type="InterPro" id="IPR001597">
    <property type="entry name" value="ArAA_b-elim_lyase/Thr_aldolase"/>
</dbReference>
<dbReference type="EMBL" id="CASHTH010002213">
    <property type="protein sequence ID" value="CAI8026416.1"/>
    <property type="molecule type" value="Genomic_DNA"/>
</dbReference>
<dbReference type="Gene3D" id="3.40.640.10">
    <property type="entry name" value="Type I PLP-dependent aspartate aminotransferase-like (Major domain)"/>
    <property type="match status" value="2"/>
</dbReference>
<evidence type="ECO:0000259" key="7">
    <source>
        <dbReference type="Pfam" id="PF02347"/>
    </source>
</evidence>
<dbReference type="GO" id="GO:0016829">
    <property type="term" value="F:lyase activity"/>
    <property type="evidence" value="ECO:0007669"/>
    <property type="project" value="InterPro"/>
</dbReference>
<dbReference type="InterPro" id="IPR015424">
    <property type="entry name" value="PyrdxlP-dep_Trfase"/>
</dbReference>
<name>A0AA35SD31_GEOBA</name>
<evidence type="ECO:0000313" key="10">
    <source>
        <dbReference type="Proteomes" id="UP001174909"/>
    </source>
</evidence>
<feature type="domain" description="Glycine cleavage system P-protein N-terminal" evidence="7">
    <location>
        <begin position="2"/>
        <end position="409"/>
    </location>
</feature>
<reference evidence="9" key="1">
    <citation type="submission" date="2023-03" db="EMBL/GenBank/DDBJ databases">
        <authorList>
            <person name="Steffen K."/>
            <person name="Cardenas P."/>
        </authorList>
    </citation>
    <scope>NUCLEOTIDE SEQUENCE</scope>
</reference>
<proteinExistence type="predicted"/>
<dbReference type="InterPro" id="IPR015421">
    <property type="entry name" value="PyrdxlP-dep_Trfase_major"/>
</dbReference>
<dbReference type="NCBIfam" id="NF003346">
    <property type="entry name" value="PRK04366.1"/>
    <property type="match status" value="1"/>
</dbReference>
<dbReference type="GO" id="GO:0016594">
    <property type="term" value="F:glycine binding"/>
    <property type="evidence" value="ECO:0007669"/>
    <property type="project" value="TreeGrafter"/>
</dbReference>
<keyword evidence="10" id="KW-1185">Reference proteome</keyword>
<dbReference type="Proteomes" id="UP001174909">
    <property type="component" value="Unassembled WGS sequence"/>
</dbReference>
<dbReference type="InterPro" id="IPR015422">
    <property type="entry name" value="PyrdxlP-dep_Trfase_small"/>
</dbReference>
<protein>
    <recommendedName>
        <fullName evidence="2">glycine dehydrogenase (aminomethyl-transferring)</fullName>
        <ecNumber evidence="2">1.4.4.2</ecNumber>
    </recommendedName>
</protein>
<dbReference type="SUPFAM" id="SSF53383">
    <property type="entry name" value="PLP-dependent transferases"/>
    <property type="match status" value="2"/>
</dbReference>
<feature type="domain" description="Glycine dehydrogenase C-terminal" evidence="8">
    <location>
        <begin position="738"/>
        <end position="836"/>
    </location>
</feature>
<comment type="caution">
    <text evidence="9">The sequence shown here is derived from an EMBL/GenBank/DDBJ whole genome shotgun (WGS) entry which is preliminary data.</text>
</comment>
<dbReference type="AlphaFoldDB" id="A0AA35SD31"/>
<dbReference type="EC" id="1.4.4.2" evidence="2"/>
<dbReference type="GO" id="GO:0019464">
    <property type="term" value="P:glycine decarboxylation via glycine cleavage system"/>
    <property type="evidence" value="ECO:0007669"/>
    <property type="project" value="TreeGrafter"/>
</dbReference>
<dbReference type="InterPro" id="IPR020581">
    <property type="entry name" value="GDC_P"/>
</dbReference>
<dbReference type="InterPro" id="IPR049315">
    <property type="entry name" value="GDC-P_N"/>
</dbReference>
<keyword evidence="3" id="KW-0663">Pyridoxal phosphate</keyword>
<evidence type="ECO:0000259" key="6">
    <source>
        <dbReference type="Pfam" id="PF01212"/>
    </source>
</evidence>
<evidence type="ECO:0000256" key="4">
    <source>
        <dbReference type="ARBA" id="ARBA00023002"/>
    </source>
</evidence>
<organism evidence="9 10">
    <name type="scientific">Geodia barretti</name>
    <name type="common">Barrett's horny sponge</name>
    <dbReference type="NCBI Taxonomy" id="519541"/>
    <lineage>
        <taxon>Eukaryota</taxon>
        <taxon>Metazoa</taxon>
        <taxon>Porifera</taxon>
        <taxon>Demospongiae</taxon>
        <taxon>Heteroscleromorpha</taxon>
        <taxon>Tetractinellida</taxon>
        <taxon>Astrophorina</taxon>
        <taxon>Geodiidae</taxon>
        <taxon>Geodia</taxon>
    </lineage>
</organism>
<sequence>MNYIPHTGEHISEMLAAIGCRTVDELVPRQVPRAARLDLGKSMSEMEIVSYIESLAAKNTQTKCFAGGGSYDHYIPSAISHIVMRGEFLTSYTPYQAEASQGVLQALYEYQSYICLLTGMDVSNASLYDGASALAEAVLLAHSYTKRRGVFVDGGLNPAYLQVLRTYCEGTDIFISDAINDDVACVIQQTPAFDGSIRNPTHMAEKAHRNGSLFISCISDPTSLAIMRPPGEAGADMVTGEGQAFGIPKSFGGPCLGFMAVRNKLTKKLPGRIVGATRDGSGRRGFVLTLQAREQFIRRERATSNITTNQTLLALSATIYLALLGRTGLRSVARTSYRRAHRLQQMLHTRGFRTITPGPFYNEFLVETPRPAADILERLQRYGILGGIAVDDYRLLICCTEKNTMPDMETTGHVHTDEDGIKDRFPERECLPLPDVSELQVIRHYTELSRKNYGIDTGIYPLGSCTMKYNPRVNEDMARLPGFAGMHPRAPPSHAQGALEVMWELQEALKEITGMDAFSLQPAAGSQGELLGVMIAKRYFADMGERRTRIIIPDSAHGTNPATAATCRFQTVTVRSDERGNMDLDGFRQAIGDDVAVVMITNPNTLGFYEEHLQEITDLSRKHGTLLYCDGANMNAMLGISKPAEQGFDMMHLNLHKTFSTPHGGGGPGGGALGVRSFLEEYLPVPRVVRHDSGPTFDLDHNHEKSVGRIHSFYGNFGVMLKALAYIKSWGSDIVNVSEAALLNANYLLGLIRGSFDVPYDRRCAHEFVVSARRFGEKSALNMAKRMIDYGFHPPTVYFPLIVKEALMIEPTETESKETLDRLAGAFLAIASEMDQNPDMLDGAPHTTATGRLDEVMAARRLDLRWKPPEG</sequence>
<dbReference type="Pfam" id="PF02347">
    <property type="entry name" value="GDC-P"/>
    <property type="match status" value="1"/>
</dbReference>
<dbReference type="GO" id="GO:0005960">
    <property type="term" value="C:glycine cleavage complex"/>
    <property type="evidence" value="ECO:0007669"/>
    <property type="project" value="TreeGrafter"/>
</dbReference>
<evidence type="ECO:0000313" key="9">
    <source>
        <dbReference type="EMBL" id="CAI8026416.1"/>
    </source>
</evidence>
<dbReference type="NCBIfam" id="NF001696">
    <property type="entry name" value="PRK00451.1"/>
    <property type="match status" value="1"/>
</dbReference>
<dbReference type="Pfam" id="PF01212">
    <property type="entry name" value="Beta_elim_lyase"/>
    <property type="match status" value="1"/>
</dbReference>
<gene>
    <name evidence="9" type="ORF">GBAR_LOCUS15177</name>
</gene>
<evidence type="ECO:0000256" key="5">
    <source>
        <dbReference type="ARBA" id="ARBA00049026"/>
    </source>
</evidence>
<accession>A0AA35SD31</accession>
<dbReference type="GO" id="GO:0005829">
    <property type="term" value="C:cytosol"/>
    <property type="evidence" value="ECO:0007669"/>
    <property type="project" value="TreeGrafter"/>
</dbReference>
<evidence type="ECO:0000256" key="3">
    <source>
        <dbReference type="ARBA" id="ARBA00022898"/>
    </source>
</evidence>
<evidence type="ECO:0000256" key="1">
    <source>
        <dbReference type="ARBA" id="ARBA00001933"/>
    </source>
</evidence>
<dbReference type="PANTHER" id="PTHR11773">
    <property type="entry name" value="GLYCINE DEHYDROGENASE, DECARBOXYLATING"/>
    <property type="match status" value="1"/>
</dbReference>
<dbReference type="InterPro" id="IPR049316">
    <property type="entry name" value="GDC-P_C"/>
</dbReference>
<dbReference type="FunFam" id="3.40.640.10:FF:000224">
    <property type="entry name" value="Probable glycine dehydrogenase (decarboxylating) subunit 2"/>
    <property type="match status" value="1"/>
</dbReference>
<dbReference type="GO" id="GO:0030170">
    <property type="term" value="F:pyridoxal phosphate binding"/>
    <property type="evidence" value="ECO:0007669"/>
    <property type="project" value="TreeGrafter"/>
</dbReference>
<dbReference type="GO" id="GO:0004375">
    <property type="term" value="F:glycine dehydrogenase (decarboxylating) activity"/>
    <property type="evidence" value="ECO:0007669"/>
    <property type="project" value="UniProtKB-EC"/>
</dbReference>